<accession>A0A9P4NKM2</accession>
<organism evidence="3 4">
    <name type="scientific">Tothia fuscella</name>
    <dbReference type="NCBI Taxonomy" id="1048955"/>
    <lineage>
        <taxon>Eukaryota</taxon>
        <taxon>Fungi</taxon>
        <taxon>Dikarya</taxon>
        <taxon>Ascomycota</taxon>
        <taxon>Pezizomycotina</taxon>
        <taxon>Dothideomycetes</taxon>
        <taxon>Pleosporomycetidae</taxon>
        <taxon>Venturiales</taxon>
        <taxon>Cylindrosympodiaceae</taxon>
        <taxon>Tothia</taxon>
    </lineage>
</organism>
<feature type="compositionally biased region" description="Polar residues" evidence="1">
    <location>
        <begin position="23"/>
        <end position="52"/>
    </location>
</feature>
<comment type="caution">
    <text evidence="3">The sequence shown here is derived from an EMBL/GenBank/DDBJ whole genome shotgun (WGS) entry which is preliminary data.</text>
</comment>
<keyword evidence="4" id="KW-1185">Reference proteome</keyword>
<evidence type="ECO:0000313" key="3">
    <source>
        <dbReference type="EMBL" id="KAF2424871.1"/>
    </source>
</evidence>
<feature type="transmembrane region" description="Helical" evidence="2">
    <location>
        <begin position="166"/>
        <end position="184"/>
    </location>
</feature>
<dbReference type="PANTHER" id="PTHR35394">
    <property type="entry name" value="DUF3176 DOMAIN-CONTAINING PROTEIN"/>
    <property type="match status" value="1"/>
</dbReference>
<gene>
    <name evidence="3" type="ORF">EJ08DRAFT_700649</name>
</gene>
<name>A0A9P4NKM2_9PEZI</name>
<keyword evidence="2" id="KW-0812">Transmembrane</keyword>
<dbReference type="Pfam" id="PF11374">
    <property type="entry name" value="DUF3176"/>
    <property type="match status" value="1"/>
</dbReference>
<dbReference type="EMBL" id="MU007073">
    <property type="protein sequence ID" value="KAF2424871.1"/>
    <property type="molecule type" value="Genomic_DNA"/>
</dbReference>
<feature type="compositionally biased region" description="Basic and acidic residues" evidence="1">
    <location>
        <begin position="12"/>
        <end position="22"/>
    </location>
</feature>
<dbReference type="AlphaFoldDB" id="A0A9P4NKM2"/>
<dbReference type="OrthoDB" id="5376804at2759"/>
<keyword evidence="2" id="KW-0472">Membrane</keyword>
<feature type="transmembrane region" description="Helical" evidence="2">
    <location>
        <begin position="511"/>
        <end position="533"/>
    </location>
</feature>
<evidence type="ECO:0000256" key="1">
    <source>
        <dbReference type="SAM" id="MobiDB-lite"/>
    </source>
</evidence>
<protein>
    <submittedName>
        <fullName evidence="3">Uncharacterized protein</fullName>
    </submittedName>
</protein>
<sequence length="596" mass="65612">MPQSYELLDRAAHNNPFPDEHSTVSASQSKQFSTTSNDILQPNDSNTSTPKTKPSKLRTFKNGWLWEISGALLSISCAISIIIILISTNNKPLSSWHFFIRPNALISIFSTLSKAALMVPVAACISQLKWLYFDSPHRLHDLDVFDEASRGPWGSLELILRLRFRLGMLLATWGGVITIVALGIDPFAQQILSFPSRRVLSKGDVGREAYLGATQFYDTRIPIFSPTAKEVTADDYVVRYYPQANSTMAIAALNGLIDDTFAPTFNCPTAECHWPEQTSLAICSQCSDVLKTSKLSCPISKIDGNCTATTPKGVTFRLDTQFNAVASFPGNGSLKGNPPTLASINIYRDNSHQQNLYECSLSLCAKVFHNTIAINGKINTEKTVDFPLAPSNNGDNYLMPVTDPAVPMQHWYAYDVFTISTSATVFSGQNKTFTVNVQDRRSIASYLSDVFTMNNTNANLGIRRLLFNTPDIPGKLQNVSISMTNSIRKTDTSTGIGVEVYNQEAVIVVKWAWLILPLVVVCMSVVFLVFTIAESRRCGMPVWKSSALPLLWARLVGWDEGEMGGDGPTDLRKKAKLMSGRVINADDGNGLVFVKS</sequence>
<evidence type="ECO:0000256" key="2">
    <source>
        <dbReference type="SAM" id="Phobius"/>
    </source>
</evidence>
<dbReference type="InterPro" id="IPR021514">
    <property type="entry name" value="DUF3176"/>
</dbReference>
<reference evidence="3" key="1">
    <citation type="journal article" date="2020" name="Stud. Mycol.">
        <title>101 Dothideomycetes genomes: a test case for predicting lifestyles and emergence of pathogens.</title>
        <authorList>
            <person name="Haridas S."/>
            <person name="Albert R."/>
            <person name="Binder M."/>
            <person name="Bloem J."/>
            <person name="Labutti K."/>
            <person name="Salamov A."/>
            <person name="Andreopoulos B."/>
            <person name="Baker S."/>
            <person name="Barry K."/>
            <person name="Bills G."/>
            <person name="Bluhm B."/>
            <person name="Cannon C."/>
            <person name="Castanera R."/>
            <person name="Culley D."/>
            <person name="Daum C."/>
            <person name="Ezra D."/>
            <person name="Gonzalez J."/>
            <person name="Henrissat B."/>
            <person name="Kuo A."/>
            <person name="Liang C."/>
            <person name="Lipzen A."/>
            <person name="Lutzoni F."/>
            <person name="Magnuson J."/>
            <person name="Mondo S."/>
            <person name="Nolan M."/>
            <person name="Ohm R."/>
            <person name="Pangilinan J."/>
            <person name="Park H.-J."/>
            <person name="Ramirez L."/>
            <person name="Alfaro M."/>
            <person name="Sun H."/>
            <person name="Tritt A."/>
            <person name="Yoshinaga Y."/>
            <person name="Zwiers L.-H."/>
            <person name="Turgeon B."/>
            <person name="Goodwin S."/>
            <person name="Spatafora J."/>
            <person name="Crous P."/>
            <person name="Grigoriev I."/>
        </authorList>
    </citation>
    <scope>NUCLEOTIDE SEQUENCE</scope>
    <source>
        <strain evidence="3">CBS 130266</strain>
    </source>
</reference>
<feature type="region of interest" description="Disordered" evidence="1">
    <location>
        <begin position="12"/>
        <end position="56"/>
    </location>
</feature>
<keyword evidence="2" id="KW-1133">Transmembrane helix</keyword>
<feature type="transmembrane region" description="Helical" evidence="2">
    <location>
        <begin position="64"/>
        <end position="86"/>
    </location>
</feature>
<dbReference type="PANTHER" id="PTHR35394:SF5">
    <property type="entry name" value="DUF3176 DOMAIN-CONTAINING PROTEIN"/>
    <property type="match status" value="1"/>
</dbReference>
<feature type="transmembrane region" description="Helical" evidence="2">
    <location>
        <begin position="106"/>
        <end position="128"/>
    </location>
</feature>
<proteinExistence type="predicted"/>
<dbReference type="Proteomes" id="UP000800235">
    <property type="component" value="Unassembled WGS sequence"/>
</dbReference>
<evidence type="ECO:0000313" key="4">
    <source>
        <dbReference type="Proteomes" id="UP000800235"/>
    </source>
</evidence>